<proteinExistence type="predicted"/>
<dbReference type="Proteomes" id="UP000039021">
    <property type="component" value="Unassembled WGS sequence"/>
</dbReference>
<sequence>MCWVPSKVSNEPRSWFARSTPALYGVAGSWVVDTTTVGTRPGAETAWG</sequence>
<comment type="caution">
    <text evidence="1">The sequence shown here is derived from an EMBL/GenBank/DDBJ whole genome shotgun (WGS) entry which is preliminary data.</text>
</comment>
<reference evidence="2" key="1">
    <citation type="submission" date="2015-03" db="EMBL/GenBank/DDBJ databases">
        <authorList>
            <consortium name="Pathogen Informatics"/>
        </authorList>
    </citation>
    <scope>NUCLEOTIDE SEQUENCE [LARGE SCALE GENOMIC DNA]</scope>
    <source>
        <strain evidence="2">N09902308</strain>
    </source>
</reference>
<dbReference type="EMBL" id="CSBK01000959">
    <property type="protein sequence ID" value="COY14737.1"/>
    <property type="molecule type" value="Genomic_DNA"/>
</dbReference>
<protein>
    <submittedName>
        <fullName evidence="1">Uncharacterized protein</fullName>
    </submittedName>
</protein>
<gene>
    <name evidence="1" type="ORF">ERS007739_02185</name>
</gene>
<name>A0A916P817_MYCTX</name>
<evidence type="ECO:0000313" key="1">
    <source>
        <dbReference type="EMBL" id="COY14737.1"/>
    </source>
</evidence>
<dbReference type="AlphaFoldDB" id="A0A916P817"/>
<evidence type="ECO:0000313" key="2">
    <source>
        <dbReference type="Proteomes" id="UP000039021"/>
    </source>
</evidence>
<accession>A0A916P817</accession>
<organism evidence="1 2">
    <name type="scientific">Mycobacterium tuberculosis</name>
    <dbReference type="NCBI Taxonomy" id="1773"/>
    <lineage>
        <taxon>Bacteria</taxon>
        <taxon>Bacillati</taxon>
        <taxon>Actinomycetota</taxon>
        <taxon>Actinomycetes</taxon>
        <taxon>Mycobacteriales</taxon>
        <taxon>Mycobacteriaceae</taxon>
        <taxon>Mycobacterium</taxon>
        <taxon>Mycobacterium tuberculosis complex</taxon>
    </lineage>
</organism>